<dbReference type="InterPro" id="IPR011250">
    <property type="entry name" value="OMP/PagP_B-barrel"/>
</dbReference>
<proteinExistence type="predicted"/>
<dbReference type="Proteomes" id="UP000660070">
    <property type="component" value="Unassembled WGS sequence"/>
</dbReference>
<feature type="domain" description="DUF6089" evidence="1">
    <location>
        <begin position="6"/>
        <end position="154"/>
    </location>
</feature>
<dbReference type="Gene3D" id="2.40.160.20">
    <property type="match status" value="1"/>
</dbReference>
<reference evidence="2 3" key="1">
    <citation type="submission" date="2020-11" db="EMBL/GenBank/DDBJ databases">
        <title>Kaistella gelatinilytica sp. nov., a flavobacterium isolated from Antarctic Soil.</title>
        <authorList>
            <person name="Li J."/>
        </authorList>
    </citation>
    <scope>NUCLEOTIDE SEQUENCE [LARGE SCALE GENOMIC DNA]</scope>
    <source>
        <strain evidence="2 3">G5-32</strain>
    </source>
</reference>
<organism evidence="2 3">
    <name type="scientific">Kaistella gelatinilytica</name>
    <dbReference type="NCBI Taxonomy" id="2787636"/>
    <lineage>
        <taxon>Bacteria</taxon>
        <taxon>Pseudomonadati</taxon>
        <taxon>Bacteroidota</taxon>
        <taxon>Flavobacteriia</taxon>
        <taxon>Flavobacteriales</taxon>
        <taxon>Weeksellaceae</taxon>
        <taxon>Chryseobacterium group</taxon>
        <taxon>Kaistella</taxon>
    </lineage>
</organism>
<evidence type="ECO:0000313" key="2">
    <source>
        <dbReference type="EMBL" id="MBF8457480.1"/>
    </source>
</evidence>
<accession>A0ABS0FCM5</accession>
<dbReference type="InterPro" id="IPR045743">
    <property type="entry name" value="DUF6089"/>
</dbReference>
<keyword evidence="3" id="KW-1185">Reference proteome</keyword>
<comment type="caution">
    <text evidence="2">The sequence shown here is derived from an EMBL/GenBank/DDBJ whole genome shotgun (WGS) entry which is preliminary data.</text>
</comment>
<name>A0ABS0FCM5_9FLAO</name>
<evidence type="ECO:0000313" key="3">
    <source>
        <dbReference type="Proteomes" id="UP000660070"/>
    </source>
</evidence>
<dbReference type="EMBL" id="JADPVI010000002">
    <property type="protein sequence ID" value="MBF8457480.1"/>
    <property type="molecule type" value="Genomic_DNA"/>
</dbReference>
<dbReference type="SUPFAM" id="SSF56925">
    <property type="entry name" value="OMPA-like"/>
    <property type="match status" value="1"/>
</dbReference>
<dbReference type="Pfam" id="PF19573">
    <property type="entry name" value="DUF6089"/>
    <property type="match status" value="2"/>
</dbReference>
<protein>
    <recommendedName>
        <fullName evidence="1">DUF6089 domain-containing protein</fullName>
    </recommendedName>
</protein>
<evidence type="ECO:0000259" key="1">
    <source>
        <dbReference type="Pfam" id="PF19573"/>
    </source>
</evidence>
<feature type="domain" description="DUF6089" evidence="1">
    <location>
        <begin position="263"/>
        <end position="296"/>
    </location>
</feature>
<gene>
    <name evidence="2" type="ORF">IV494_09855</name>
</gene>
<sequence>MQKKIIYSIIAILFISVSYKGQRHEVGVQLGMSNLVGDIGRTNYILQQPVLSNVSQYGVPLYAGILYRMNFNPYQTVRLNIGYSNVQFIDALAKENYRRYRKLSGTNSIYEADLIFEYNFFPVNNEQKSLLSPYIFGGVGALLANDTKVTLENDFKRDPGGNAIRPVTDDDFSTTPTYTSGQQFTMAIPFGVGLKYKFNYNWALFGEFMFRPTFSDSIDYSVIDDKSVKQTYNKDIVVVGTTKSLLQESPYKEIADARAEAFLKNRQIGNINSKDWVNTVSIGLTYSFGRPPCYCEQ</sequence>